<evidence type="ECO:0000256" key="3">
    <source>
        <dbReference type="ARBA" id="ARBA00023015"/>
    </source>
</evidence>
<dbReference type="InterPro" id="IPR027417">
    <property type="entry name" value="P-loop_NTPase"/>
</dbReference>
<evidence type="ECO:0000256" key="1">
    <source>
        <dbReference type="ARBA" id="ARBA00022741"/>
    </source>
</evidence>
<dbReference type="InterPro" id="IPR001789">
    <property type="entry name" value="Sig_transdc_resp-reg_receiver"/>
</dbReference>
<accession>A0ABS0J5H1</accession>
<dbReference type="Pfam" id="PF25601">
    <property type="entry name" value="AAA_lid_14"/>
    <property type="match status" value="1"/>
</dbReference>
<dbReference type="InterPro" id="IPR025943">
    <property type="entry name" value="Sigma_54_int_dom_ATP-bd_2"/>
</dbReference>
<dbReference type="PROSITE" id="PS00675">
    <property type="entry name" value="SIGMA54_INTERACT_1"/>
    <property type="match status" value="1"/>
</dbReference>
<dbReference type="CDD" id="cd00009">
    <property type="entry name" value="AAA"/>
    <property type="match status" value="1"/>
</dbReference>
<name>A0ABS0J5H1_9BACT</name>
<dbReference type="InterPro" id="IPR002197">
    <property type="entry name" value="HTH_Fis"/>
</dbReference>
<feature type="modified residue" description="4-aspartylphosphate" evidence="6">
    <location>
        <position position="58"/>
    </location>
</feature>
<evidence type="ECO:0000259" key="8">
    <source>
        <dbReference type="PROSITE" id="PS50110"/>
    </source>
</evidence>
<dbReference type="PROSITE" id="PS00688">
    <property type="entry name" value="SIGMA54_INTERACT_3"/>
    <property type="match status" value="1"/>
</dbReference>
<dbReference type="SUPFAM" id="SSF52172">
    <property type="entry name" value="CheY-like"/>
    <property type="match status" value="1"/>
</dbReference>
<dbReference type="Pfam" id="PF00158">
    <property type="entry name" value="Sigma54_activat"/>
    <property type="match status" value="1"/>
</dbReference>
<keyword evidence="3" id="KW-0805">Transcription regulation</keyword>
<keyword evidence="6" id="KW-0597">Phosphoprotein</keyword>
<reference evidence="9 10" key="1">
    <citation type="submission" date="2019-08" db="EMBL/GenBank/DDBJ databases">
        <authorList>
            <person name="Luo N."/>
        </authorList>
    </citation>
    <scope>NUCLEOTIDE SEQUENCE [LARGE SCALE GENOMIC DNA]</scope>
    <source>
        <strain evidence="9 10">NCIMB 9442</strain>
    </source>
</reference>
<dbReference type="PROSITE" id="PS50045">
    <property type="entry name" value="SIGMA54_INTERACT_4"/>
    <property type="match status" value="1"/>
</dbReference>
<keyword evidence="4" id="KW-0238">DNA-binding</keyword>
<keyword evidence="2" id="KW-0067">ATP-binding</keyword>
<evidence type="ECO:0000256" key="5">
    <source>
        <dbReference type="ARBA" id="ARBA00023163"/>
    </source>
</evidence>
<evidence type="ECO:0000256" key="2">
    <source>
        <dbReference type="ARBA" id="ARBA00022840"/>
    </source>
</evidence>
<dbReference type="InterPro" id="IPR025944">
    <property type="entry name" value="Sigma_54_int_dom_CS"/>
</dbReference>
<dbReference type="Gene3D" id="1.10.8.60">
    <property type="match status" value="1"/>
</dbReference>
<evidence type="ECO:0000313" key="10">
    <source>
        <dbReference type="Proteomes" id="UP001194469"/>
    </source>
</evidence>
<proteinExistence type="predicted"/>
<gene>
    <name evidence="9" type="ORF">FVW20_11895</name>
</gene>
<dbReference type="SMART" id="SM00382">
    <property type="entry name" value="AAA"/>
    <property type="match status" value="1"/>
</dbReference>
<protein>
    <submittedName>
        <fullName evidence="9">Sigma-54-dependent Fis family transcriptional regulator</fullName>
    </submittedName>
</protein>
<evidence type="ECO:0000256" key="4">
    <source>
        <dbReference type="ARBA" id="ARBA00023125"/>
    </source>
</evidence>
<keyword evidence="5" id="KW-0804">Transcription</keyword>
<feature type="domain" description="Sigma-54 factor interaction" evidence="7">
    <location>
        <begin position="148"/>
        <end position="377"/>
    </location>
</feature>
<dbReference type="PROSITE" id="PS50110">
    <property type="entry name" value="RESPONSE_REGULATORY"/>
    <property type="match status" value="1"/>
</dbReference>
<dbReference type="SUPFAM" id="SSF52540">
    <property type="entry name" value="P-loop containing nucleoside triphosphate hydrolases"/>
    <property type="match status" value="1"/>
</dbReference>
<comment type="caution">
    <text evidence="9">The sequence shown here is derived from an EMBL/GenBank/DDBJ whole genome shotgun (WGS) entry which is preliminary data.</text>
</comment>
<dbReference type="Pfam" id="PF00072">
    <property type="entry name" value="Response_reg"/>
    <property type="match status" value="1"/>
</dbReference>
<dbReference type="Gene3D" id="3.40.50.300">
    <property type="entry name" value="P-loop containing nucleotide triphosphate hydrolases"/>
    <property type="match status" value="1"/>
</dbReference>
<dbReference type="Gene3D" id="3.40.50.2300">
    <property type="match status" value="1"/>
</dbReference>
<dbReference type="InterPro" id="IPR003593">
    <property type="entry name" value="AAA+_ATPase"/>
</dbReference>
<sequence>MTTPHETILVVDDEADFANGLARLLRAGFPDAEVLVATSGKAGLDLLGRSDPAVLLTDLRMPDMDGLELMAHAQTQDATPSVILLTAHGTIETAVTALKNGAYDFLTKPVRREDLYRAVTKGLERCRLLRENRQLREEMSRTGLERTLIGETPAMRRLKETIAAVAASDYTVLVRGESGTGKELVAASIHTLSGRAQRPLVSVHCPAIPDQLLESELFGHVKGAFTGAERSRKGLFMSAAGGTIVLDEIGDISPGIQTKLLRVLQEHEIRPVGSSGTVKVDVRIIASTNQALEARIKSGEFREDLFYRLNVLTIHTPPLRDRTDDIPLLADHFLAQTCREMQIAPKRLSPEAMACLCGREWPGNVRELQNFVRRLAVFCPGPTVEMSHLRLVDGPADCAAPVTEPTLTPYKDAKAHVVDEFTRRYVERLLERTEGNISEAARISGLERVSLQKILRRLGIGGAGRE</sequence>
<dbReference type="EMBL" id="VRYY01000348">
    <property type="protein sequence ID" value="MBG3877695.1"/>
    <property type="molecule type" value="Genomic_DNA"/>
</dbReference>
<evidence type="ECO:0000256" key="6">
    <source>
        <dbReference type="PROSITE-ProRule" id="PRU00169"/>
    </source>
</evidence>
<dbReference type="PRINTS" id="PR01590">
    <property type="entry name" value="HTHFIS"/>
</dbReference>
<dbReference type="InterPro" id="IPR009057">
    <property type="entry name" value="Homeodomain-like_sf"/>
</dbReference>
<dbReference type="RefSeq" id="WP_196609787.1">
    <property type="nucleotide sequence ID" value="NZ_VRYY01000348.1"/>
</dbReference>
<keyword evidence="1" id="KW-0547">Nucleotide-binding</keyword>
<organism evidence="9 10">
    <name type="scientific">Nitratidesulfovibrio oxamicus</name>
    <dbReference type="NCBI Taxonomy" id="32016"/>
    <lineage>
        <taxon>Bacteria</taxon>
        <taxon>Pseudomonadati</taxon>
        <taxon>Thermodesulfobacteriota</taxon>
        <taxon>Desulfovibrionia</taxon>
        <taxon>Desulfovibrionales</taxon>
        <taxon>Desulfovibrionaceae</taxon>
        <taxon>Nitratidesulfovibrio</taxon>
    </lineage>
</organism>
<evidence type="ECO:0000313" key="9">
    <source>
        <dbReference type="EMBL" id="MBG3877695.1"/>
    </source>
</evidence>
<dbReference type="InterPro" id="IPR058031">
    <property type="entry name" value="AAA_lid_NorR"/>
</dbReference>
<dbReference type="Gene3D" id="1.10.10.60">
    <property type="entry name" value="Homeodomain-like"/>
    <property type="match status" value="1"/>
</dbReference>
<keyword evidence="10" id="KW-1185">Reference proteome</keyword>
<dbReference type="Pfam" id="PF02954">
    <property type="entry name" value="HTH_8"/>
    <property type="match status" value="1"/>
</dbReference>
<dbReference type="InterPro" id="IPR011006">
    <property type="entry name" value="CheY-like_superfamily"/>
</dbReference>
<evidence type="ECO:0000259" key="7">
    <source>
        <dbReference type="PROSITE" id="PS50045"/>
    </source>
</evidence>
<dbReference type="SUPFAM" id="SSF46689">
    <property type="entry name" value="Homeodomain-like"/>
    <property type="match status" value="1"/>
</dbReference>
<dbReference type="InterPro" id="IPR002078">
    <property type="entry name" value="Sigma_54_int"/>
</dbReference>
<dbReference type="Proteomes" id="UP001194469">
    <property type="component" value="Unassembled WGS sequence"/>
</dbReference>
<dbReference type="SMART" id="SM00448">
    <property type="entry name" value="REC"/>
    <property type="match status" value="1"/>
</dbReference>
<dbReference type="PANTHER" id="PTHR32071:SF117">
    <property type="entry name" value="PTS-DEPENDENT DIHYDROXYACETONE KINASE OPERON REGULATORY PROTEIN-RELATED"/>
    <property type="match status" value="1"/>
</dbReference>
<dbReference type="PANTHER" id="PTHR32071">
    <property type="entry name" value="TRANSCRIPTIONAL REGULATORY PROTEIN"/>
    <property type="match status" value="1"/>
</dbReference>
<dbReference type="PROSITE" id="PS00676">
    <property type="entry name" value="SIGMA54_INTERACT_2"/>
    <property type="match status" value="1"/>
</dbReference>
<feature type="domain" description="Response regulatory" evidence="8">
    <location>
        <begin position="7"/>
        <end position="123"/>
    </location>
</feature>
<dbReference type="InterPro" id="IPR025662">
    <property type="entry name" value="Sigma_54_int_dom_ATP-bd_1"/>
</dbReference>